<evidence type="ECO:0000313" key="10">
    <source>
        <dbReference type="EMBL" id="KAF2070549.1"/>
    </source>
</evidence>
<reference evidence="10" key="1">
    <citation type="submission" date="2020-01" db="EMBL/GenBank/DDBJ databases">
        <title>Development of genomics and gene disruption for Polysphondylium violaceum indicates a role for the polyketide synthase stlB in stalk morphogenesis.</title>
        <authorList>
            <person name="Narita B."/>
            <person name="Kawabe Y."/>
            <person name="Kin K."/>
            <person name="Saito T."/>
            <person name="Gibbs R."/>
            <person name="Kuspa A."/>
            <person name="Muzny D."/>
            <person name="Queller D."/>
            <person name="Richards S."/>
            <person name="Strassman J."/>
            <person name="Sucgang R."/>
            <person name="Worley K."/>
            <person name="Schaap P."/>
        </authorList>
    </citation>
    <scope>NUCLEOTIDE SEQUENCE</scope>
    <source>
        <strain evidence="10">QSvi11</strain>
    </source>
</reference>
<comment type="subcellular location">
    <subcellularLocation>
        <location evidence="2">Cytoplasm</location>
    </subcellularLocation>
    <subcellularLocation>
        <location evidence="1">Nucleus</location>
    </subcellularLocation>
</comment>
<organism evidence="10 11">
    <name type="scientific">Polysphondylium violaceum</name>
    <dbReference type="NCBI Taxonomy" id="133409"/>
    <lineage>
        <taxon>Eukaryota</taxon>
        <taxon>Amoebozoa</taxon>
        <taxon>Evosea</taxon>
        <taxon>Eumycetozoa</taxon>
        <taxon>Dictyostelia</taxon>
        <taxon>Dictyosteliales</taxon>
        <taxon>Dictyosteliaceae</taxon>
        <taxon>Polysphondylium</taxon>
    </lineage>
</organism>
<dbReference type="Pfam" id="PF13513">
    <property type="entry name" value="HEAT_EZ"/>
    <property type="match status" value="1"/>
</dbReference>
<dbReference type="Proteomes" id="UP000695562">
    <property type="component" value="Unassembled WGS sequence"/>
</dbReference>
<keyword evidence="6" id="KW-0653">Protein transport</keyword>
<dbReference type="GO" id="GO:0005737">
    <property type="term" value="C:cytoplasm"/>
    <property type="evidence" value="ECO:0007669"/>
    <property type="project" value="UniProtKB-SubCell"/>
</dbReference>
<dbReference type="InterPro" id="IPR011989">
    <property type="entry name" value="ARM-like"/>
</dbReference>
<dbReference type="EMBL" id="AJWJ01000477">
    <property type="protein sequence ID" value="KAF2070549.1"/>
    <property type="molecule type" value="Genomic_DNA"/>
</dbReference>
<evidence type="ECO:0000256" key="4">
    <source>
        <dbReference type="ARBA" id="ARBA00022490"/>
    </source>
</evidence>
<dbReference type="Pfam" id="PF03810">
    <property type="entry name" value="IBN_N"/>
    <property type="match status" value="1"/>
</dbReference>
<sequence length="1081" mass="121854">MTDQQNIAEIELCLRGLLEPNNDVIKQSTDKLNKILKTPISSLYLFHILQTSPYPEMKQLAAVLLRKKLVVHWVKMNNDNRLTIKNTILQLLLAEPTPLVKKAITEVIIIIARVELPIQNWNDFYTFLFKLSECQDIYVRQMQLHIIDTLFQHAASSSSKSYLANIYPQIAQVFQNAMKDEFSVRVYALKAIGSAILETPVESKVQLFIGLIPNMIETLKICIENEMESDAIAAFEVFHEFSECPFQSLLQYIPIICKFSLEVISNSNVDNAIKTSAIEFLDSVIQNKPKCISKNNLLEPLLSVFFNILTLDNETAEENDTEDNIYQGAGIALRECGQRYSSKIIYFPSLNVLKEYAVSQDENRRKAVLGIITQLSYGCSETMKDDIKTIIQFIVNGLQDPSKKVRQQACISVGRLSENLHPDIYEFTSTIFPLLLNSLTDPDDQFIIRCCFALEVFMGNLEKKYLLPILPNIIEKLGLLIQRNNIQVKEFGIASITSLAFATEESFSPFFDQTFGLIKNFLIVQDKNLLSLKAGAFDCLASLVKTVPKEKFAPFLKELFQVCYLNVEEAQTSEIVESCFSFYYSCFEHFGEDLKDFLPQVFDQVSKYATSEDGIIKHQDNANGTIQGIDNEEDEEEDDDEDALNASYSVRTGFVDQKSAAIHTLGVLATHLPVSFLPYCKLTVEKLDGLLGYFHNEVKDEALVALQSLIIPINKAYPVQTPWVKGDTTQQLPEATKVLLDFSFQTYQSIIKYDESKELVARVYGLIAQTIKTLGPATHPYINLIGLDILQAFNSTLYCQTCTADDIDGLGEDDEEEQDDEENQDWEDDESGDLHLIDMACECLIEISTVMGVKFKELFEGSLKTILKLTKKTILHSIRSYVIGSIAECIKVIGSDFSSSFDLLYPLGIRSLGDESIKVQRVGCYLLGVLISRSIVAKPDHYYQIIQSIHPIITAPDQDRYVLDNACGCIARMISTNNSLIPDQVIPIFISKLPIQSDFEEVDAVVDAILVLFTQKFAVVAPLIKPILSAFAHALSQPLMAPATIEKITHLLRNLLTQYNAEMKEVMNTLPENEKIVFQKL</sequence>
<dbReference type="PANTHER" id="PTHR10527">
    <property type="entry name" value="IMPORTIN BETA"/>
    <property type="match status" value="1"/>
</dbReference>
<dbReference type="SMART" id="SM00913">
    <property type="entry name" value="IBN_N"/>
    <property type="match status" value="1"/>
</dbReference>
<dbReference type="GO" id="GO:0006606">
    <property type="term" value="P:protein import into nucleus"/>
    <property type="evidence" value="ECO:0007669"/>
    <property type="project" value="InterPro"/>
</dbReference>
<dbReference type="SUPFAM" id="SSF48371">
    <property type="entry name" value="ARM repeat"/>
    <property type="match status" value="2"/>
</dbReference>
<dbReference type="Pfam" id="PF25780">
    <property type="entry name" value="TPR_IPO5"/>
    <property type="match status" value="1"/>
</dbReference>
<dbReference type="PROSITE" id="PS50166">
    <property type="entry name" value="IMPORTIN_B_NT"/>
    <property type="match status" value="1"/>
</dbReference>
<dbReference type="InterPro" id="IPR016024">
    <property type="entry name" value="ARM-type_fold"/>
</dbReference>
<dbReference type="AlphaFoldDB" id="A0A8J4PQV5"/>
<gene>
    <name evidence="10" type="ORF">CYY_008139</name>
</gene>
<evidence type="ECO:0000313" key="11">
    <source>
        <dbReference type="Proteomes" id="UP000695562"/>
    </source>
</evidence>
<evidence type="ECO:0000256" key="2">
    <source>
        <dbReference type="ARBA" id="ARBA00004496"/>
    </source>
</evidence>
<feature type="region of interest" description="Disordered" evidence="8">
    <location>
        <begin position="809"/>
        <end position="828"/>
    </location>
</feature>
<dbReference type="Gene3D" id="1.25.10.10">
    <property type="entry name" value="Leucine-rich Repeat Variant"/>
    <property type="match status" value="1"/>
</dbReference>
<evidence type="ECO:0000256" key="1">
    <source>
        <dbReference type="ARBA" id="ARBA00004123"/>
    </source>
</evidence>
<evidence type="ECO:0000256" key="3">
    <source>
        <dbReference type="ARBA" id="ARBA00022448"/>
    </source>
</evidence>
<keyword evidence="4" id="KW-0963">Cytoplasm</keyword>
<keyword evidence="3" id="KW-0813">Transport</keyword>
<evidence type="ECO:0000256" key="7">
    <source>
        <dbReference type="ARBA" id="ARBA00023242"/>
    </source>
</evidence>
<keyword evidence="11" id="KW-1185">Reference proteome</keyword>
<dbReference type="InterPro" id="IPR001494">
    <property type="entry name" value="Importin-beta_N"/>
</dbReference>
<accession>A0A8J4PQV5</accession>
<keyword evidence="5" id="KW-0677">Repeat</keyword>
<keyword evidence="7" id="KW-0539">Nucleus</keyword>
<dbReference type="OrthoDB" id="7862313at2759"/>
<dbReference type="InterPro" id="IPR040122">
    <property type="entry name" value="Importin_beta"/>
</dbReference>
<dbReference type="GO" id="GO:0031267">
    <property type="term" value="F:small GTPase binding"/>
    <property type="evidence" value="ECO:0007669"/>
    <property type="project" value="InterPro"/>
</dbReference>
<proteinExistence type="predicted"/>
<evidence type="ECO:0000256" key="5">
    <source>
        <dbReference type="ARBA" id="ARBA00022737"/>
    </source>
</evidence>
<evidence type="ECO:0000256" key="6">
    <source>
        <dbReference type="ARBA" id="ARBA00022927"/>
    </source>
</evidence>
<name>A0A8J4PQV5_9MYCE</name>
<protein>
    <recommendedName>
        <fullName evidence="9">Importin N-terminal domain-containing protein</fullName>
    </recommendedName>
</protein>
<evidence type="ECO:0000259" key="9">
    <source>
        <dbReference type="PROSITE" id="PS50166"/>
    </source>
</evidence>
<evidence type="ECO:0000256" key="8">
    <source>
        <dbReference type="SAM" id="MobiDB-lite"/>
    </source>
</evidence>
<comment type="caution">
    <text evidence="10">The sequence shown here is derived from an EMBL/GenBank/DDBJ whole genome shotgun (WGS) entry which is preliminary data.</text>
</comment>
<feature type="domain" description="Importin N-terminal" evidence="9">
    <location>
        <begin position="28"/>
        <end position="94"/>
    </location>
</feature>
<dbReference type="InterPro" id="IPR057672">
    <property type="entry name" value="TPR_IPO4/5"/>
</dbReference>